<protein>
    <submittedName>
        <fullName evidence="1">Type I restriction-modification system, specificity subunit S</fullName>
        <ecNumber evidence="1">3.1.21.3</ecNumber>
    </submittedName>
</protein>
<dbReference type="EMBL" id="UOFU01000076">
    <property type="protein sequence ID" value="VAW95576.1"/>
    <property type="molecule type" value="Genomic_DNA"/>
</dbReference>
<proteinExistence type="predicted"/>
<accession>A0A3B1AS72</accession>
<reference evidence="1" key="1">
    <citation type="submission" date="2018-06" db="EMBL/GenBank/DDBJ databases">
        <authorList>
            <person name="Zhirakovskaya E."/>
        </authorList>
    </citation>
    <scope>NUCLEOTIDE SEQUENCE</scope>
</reference>
<organism evidence="1">
    <name type="scientific">hydrothermal vent metagenome</name>
    <dbReference type="NCBI Taxonomy" id="652676"/>
    <lineage>
        <taxon>unclassified sequences</taxon>
        <taxon>metagenomes</taxon>
        <taxon>ecological metagenomes</taxon>
    </lineage>
</organism>
<dbReference type="AlphaFoldDB" id="A0A3B1AS72"/>
<name>A0A3B1AS72_9ZZZZ</name>
<keyword evidence="1" id="KW-0378">Hydrolase</keyword>
<gene>
    <name evidence="1" type="ORF">MNBD_GAMMA20-563</name>
</gene>
<dbReference type="GO" id="GO:0009035">
    <property type="term" value="F:type I site-specific deoxyribonuclease activity"/>
    <property type="evidence" value="ECO:0007669"/>
    <property type="project" value="UniProtKB-EC"/>
</dbReference>
<sequence length="65" mass="7515">MPTRNVTQPRGHIKRAHPTWLTARWREAHPELISGEHSAQALLERIKAQRQSALAKKRRRKKSAA</sequence>
<dbReference type="EC" id="3.1.21.3" evidence="1"/>
<evidence type="ECO:0000313" key="1">
    <source>
        <dbReference type="EMBL" id="VAW95576.1"/>
    </source>
</evidence>